<dbReference type="GO" id="GO:0007095">
    <property type="term" value="P:mitotic G2 DNA damage checkpoint signaling"/>
    <property type="evidence" value="ECO:0007669"/>
    <property type="project" value="TreeGrafter"/>
</dbReference>
<dbReference type="EMBL" id="JAHWGI010000307">
    <property type="protein sequence ID" value="KAK3913008.1"/>
    <property type="molecule type" value="Genomic_DNA"/>
</dbReference>
<comment type="similarity">
    <text evidence="4 16 18">Belongs to the MRE11/RAD32 family.</text>
</comment>
<organism evidence="21 22">
    <name type="scientific">Frankliniella fusca</name>
    <dbReference type="NCBI Taxonomy" id="407009"/>
    <lineage>
        <taxon>Eukaryota</taxon>
        <taxon>Metazoa</taxon>
        <taxon>Ecdysozoa</taxon>
        <taxon>Arthropoda</taxon>
        <taxon>Hexapoda</taxon>
        <taxon>Insecta</taxon>
        <taxon>Pterygota</taxon>
        <taxon>Neoptera</taxon>
        <taxon>Paraneoptera</taxon>
        <taxon>Thysanoptera</taxon>
        <taxon>Terebrantia</taxon>
        <taxon>Thripoidea</taxon>
        <taxon>Thripidae</taxon>
        <taxon>Frankliniella</taxon>
    </lineage>
</organism>
<keyword evidence="22" id="KW-1185">Reference proteome</keyword>
<feature type="domain" description="Mre11 DNA-binding" evidence="20">
    <location>
        <begin position="294"/>
        <end position="464"/>
    </location>
</feature>
<proteinExistence type="inferred from homology"/>
<dbReference type="Gene3D" id="3.60.21.10">
    <property type="match status" value="1"/>
</dbReference>
<dbReference type="InterPro" id="IPR004843">
    <property type="entry name" value="Calcineurin-like_PHP"/>
</dbReference>
<evidence type="ECO:0000256" key="17">
    <source>
        <dbReference type="PIRSR" id="PIRSR000882-1"/>
    </source>
</evidence>
<dbReference type="Pfam" id="PF04152">
    <property type="entry name" value="Mre11_DNA_bind"/>
    <property type="match status" value="1"/>
</dbReference>
<protein>
    <recommendedName>
        <fullName evidence="16">Double-strand break repair protein</fullName>
    </recommendedName>
</protein>
<dbReference type="Pfam" id="PF00149">
    <property type="entry name" value="Metallophos"/>
    <property type="match status" value="1"/>
</dbReference>
<evidence type="ECO:0000256" key="8">
    <source>
        <dbReference type="ARBA" id="ARBA00022759"/>
    </source>
</evidence>
<evidence type="ECO:0000313" key="21">
    <source>
        <dbReference type="EMBL" id="KAK3913008.1"/>
    </source>
</evidence>
<dbReference type="PIRSF" id="PIRSF000882">
    <property type="entry name" value="DSB_repair_MRE11"/>
    <property type="match status" value="1"/>
</dbReference>
<evidence type="ECO:0000256" key="9">
    <source>
        <dbReference type="ARBA" id="ARBA00022763"/>
    </source>
</evidence>
<evidence type="ECO:0000256" key="10">
    <source>
        <dbReference type="ARBA" id="ARBA00022801"/>
    </source>
</evidence>
<dbReference type="SUPFAM" id="SSF56300">
    <property type="entry name" value="Metallo-dependent phosphatases"/>
    <property type="match status" value="1"/>
</dbReference>
<dbReference type="PANTHER" id="PTHR10139:SF1">
    <property type="entry name" value="DOUBLE-STRAND BREAK REPAIR PROTEIN MRE11"/>
    <property type="match status" value="1"/>
</dbReference>
<feature type="compositionally biased region" description="Polar residues" evidence="19">
    <location>
        <begin position="614"/>
        <end position="629"/>
    </location>
</feature>
<dbReference type="FunFam" id="3.60.21.10:FF:000011">
    <property type="entry name" value="Double-strand break repair protein"/>
    <property type="match status" value="1"/>
</dbReference>
<evidence type="ECO:0000256" key="3">
    <source>
        <dbReference type="ARBA" id="ARBA00004286"/>
    </source>
</evidence>
<keyword evidence="6 16" id="KW-0540">Nuclease</keyword>
<feature type="compositionally biased region" description="Low complexity" evidence="19">
    <location>
        <begin position="580"/>
        <end position="605"/>
    </location>
</feature>
<evidence type="ECO:0000256" key="12">
    <source>
        <dbReference type="ARBA" id="ARBA00023204"/>
    </source>
</evidence>
<keyword evidence="10 16" id="KW-0378">Hydrolase</keyword>
<dbReference type="InterPro" id="IPR003701">
    <property type="entry name" value="Mre11"/>
</dbReference>
<reference evidence="21" key="2">
    <citation type="journal article" date="2023" name="BMC Genomics">
        <title>Pest status, molecular evolution, and epigenetic factors derived from the genome assembly of Frankliniella fusca, a thysanopteran phytovirus vector.</title>
        <authorList>
            <person name="Catto M.A."/>
            <person name="Labadie P.E."/>
            <person name="Jacobson A.L."/>
            <person name="Kennedy G.G."/>
            <person name="Srinivasan R."/>
            <person name="Hunt B.G."/>
        </authorList>
    </citation>
    <scope>NUCLEOTIDE SEQUENCE</scope>
    <source>
        <strain evidence="21">PL_HMW_Pooled</strain>
    </source>
</reference>
<dbReference type="SMART" id="SM01347">
    <property type="entry name" value="Mre11_DNA_bind"/>
    <property type="match status" value="1"/>
</dbReference>
<dbReference type="GO" id="GO:0006303">
    <property type="term" value="P:double-strand break repair via nonhomologous end joining"/>
    <property type="evidence" value="ECO:0007669"/>
    <property type="project" value="TreeGrafter"/>
</dbReference>
<feature type="active site" description="Proton donor" evidence="17">
    <location>
        <position position="129"/>
    </location>
</feature>
<gene>
    <name evidence="21" type="ORF">KUF71_022462</name>
</gene>
<keyword evidence="9 16" id="KW-0227">DNA damage</keyword>
<dbReference type="InterPro" id="IPR029052">
    <property type="entry name" value="Metallo-depent_PP-like"/>
</dbReference>
<keyword evidence="15 16" id="KW-0469">Meiosis</keyword>
<comment type="caution">
    <text evidence="21">The sequence shown here is derived from an EMBL/GenBank/DDBJ whole genome shotgun (WGS) entry which is preliminary data.</text>
</comment>
<evidence type="ECO:0000256" key="7">
    <source>
        <dbReference type="ARBA" id="ARBA00022723"/>
    </source>
</evidence>
<dbReference type="InterPro" id="IPR007281">
    <property type="entry name" value="Mre11_DNA-bd"/>
</dbReference>
<keyword evidence="8 16" id="KW-0255">Endonuclease</keyword>
<comment type="cofactor">
    <cofactor evidence="1 16">
        <name>Mn(2+)</name>
        <dbReference type="ChEBI" id="CHEBI:29035"/>
    </cofactor>
</comment>
<dbReference type="GO" id="GO:0000723">
    <property type="term" value="P:telomere maintenance"/>
    <property type="evidence" value="ECO:0007669"/>
    <property type="project" value="TreeGrafter"/>
</dbReference>
<keyword evidence="7" id="KW-0479">Metal-binding</keyword>
<keyword evidence="14 16" id="KW-0539">Nucleus</keyword>
<evidence type="ECO:0000256" key="4">
    <source>
        <dbReference type="ARBA" id="ARBA00009028"/>
    </source>
</evidence>
<dbReference type="InterPro" id="IPR041796">
    <property type="entry name" value="Mre11_N"/>
</dbReference>
<dbReference type="GO" id="GO:0042138">
    <property type="term" value="P:meiotic DNA double-strand break formation"/>
    <property type="evidence" value="ECO:0007669"/>
    <property type="project" value="TreeGrafter"/>
</dbReference>
<evidence type="ECO:0000256" key="11">
    <source>
        <dbReference type="ARBA" id="ARBA00022839"/>
    </source>
</evidence>
<evidence type="ECO:0000256" key="19">
    <source>
        <dbReference type="SAM" id="MobiDB-lite"/>
    </source>
</evidence>
<evidence type="ECO:0000256" key="15">
    <source>
        <dbReference type="ARBA" id="ARBA00023254"/>
    </source>
</evidence>
<keyword evidence="12 16" id="KW-0234">DNA repair</keyword>
<evidence type="ECO:0000256" key="1">
    <source>
        <dbReference type="ARBA" id="ARBA00001936"/>
    </source>
</evidence>
<feature type="region of interest" description="Disordered" evidence="19">
    <location>
        <begin position="517"/>
        <end position="638"/>
    </location>
</feature>
<comment type="function">
    <text evidence="16">Core component of the MRN complex, which plays a central role in double-strand break (DSB) repair, DNA recombination, maintenance of telomere integrity and meiosis. The MRN complex is involved in the repair of DNA double-strand breaks (DSBs) via homologous recombination (HR), an error-free mechanism which primarily occurs during S and G2 phases. The complex (1) mediates the end resection of damaged DNA, which generates proper single-stranded DNA, a key initial steps in HR, and is (2) required for the recruitment of other repair factors and efficient activation of ATM and ATR upon DNA damage. Within the MRN complex, MRE11 possesses both single-strand endonuclease activity and double-strand-specific 3'-5' exonuclease activity. MRE11 first endonucleolytically cleaves the 5' strand at DNA DSB ends to prevent non-homologous end joining (NHEJ) and licence HR. It then generates a single-stranded DNA gap via 3' to 5' exonucleolytic degradation, which is required for single-strand invasion and recombination.</text>
</comment>
<reference evidence="21" key="1">
    <citation type="submission" date="2021-07" db="EMBL/GenBank/DDBJ databases">
        <authorList>
            <person name="Catto M.A."/>
            <person name="Jacobson A."/>
            <person name="Kennedy G."/>
            <person name="Labadie P."/>
            <person name="Hunt B.G."/>
            <person name="Srinivasan R."/>
        </authorList>
    </citation>
    <scope>NUCLEOTIDE SEQUENCE</scope>
    <source>
        <strain evidence="21">PL_HMW_Pooled</strain>
        <tissue evidence="21">Head</tissue>
    </source>
</reference>
<name>A0AAE1LAZ9_9NEOP</name>
<keyword evidence="11 16" id="KW-0269">Exonuclease</keyword>
<dbReference type="GO" id="GO:0097552">
    <property type="term" value="P:mitochondrial double-strand break repair via homologous recombination"/>
    <property type="evidence" value="ECO:0007669"/>
    <property type="project" value="TreeGrafter"/>
</dbReference>
<evidence type="ECO:0000313" key="22">
    <source>
        <dbReference type="Proteomes" id="UP001219518"/>
    </source>
</evidence>
<dbReference type="Proteomes" id="UP001219518">
    <property type="component" value="Unassembled WGS sequence"/>
</dbReference>
<dbReference type="GO" id="GO:0030870">
    <property type="term" value="C:Mre11 complex"/>
    <property type="evidence" value="ECO:0007669"/>
    <property type="project" value="UniProtKB-UniRule"/>
</dbReference>
<sequence length="638" mass="72725">MGTNGEPPPEDVFNILLATDIHLGYEEKDPIRGRDSFVTFEEILKIAVEREVDFILLGGDLFHISKASADSMHRCMLLLRKYCMGDRPISFEFLSDQDKNFLNTTQTVVNYEDPNINVSVPVFSIHGNHDDPVGQSHISSLDLLSCAGLVNYFGKNLDLQNIVVSPILLQKGDTRLALYGLSHVKDKRLVRLFEEEKVTFEQPTEHGGEWFNICVLHQNRAARGVKEYIPEDQLPEFMDLIVWGHEHDCRVVPEEAPHGQYHITQPGSSVATSLSEGEAIPKCVGLLKVYKKKFLIESIPLKTVRPFVFREICASEFNFTDDDMRDASEQLEEKAEETVNIMIQDAGKMLTDHEDQPTLPLIRLRFYYTDEAQMFNSVRFGQKFEDKIANPQELILMKRRVLERKEKRDVLDTEEMDRMFQEREDLTVEDYVLKYFKVKAEEGDESHCMSVLTALGLNEAVKASSDHQKTEAIEEIVKYQTERMKNYLLSLDINERNIDDEIKNFIIQKSGSERQDIHRELEKVSSSKAKTTASRNVASKSNHRDSNGNDEADQTIEDPDDEFEEEVAARGRGRGRGARTTRAARAPRASRGSRASSSSNRSRTAPQRTLPESFASQKTSSRSTANRSKVQFLDDDED</sequence>
<dbReference type="GO" id="GO:0000014">
    <property type="term" value="F:single-stranded DNA endodeoxyribonuclease activity"/>
    <property type="evidence" value="ECO:0007669"/>
    <property type="project" value="TreeGrafter"/>
</dbReference>
<evidence type="ECO:0000256" key="2">
    <source>
        <dbReference type="ARBA" id="ARBA00004123"/>
    </source>
</evidence>
<keyword evidence="13 16" id="KW-0464">Manganese</keyword>
<dbReference type="GO" id="GO:0008296">
    <property type="term" value="F:3'-5'-DNA exonuclease activity"/>
    <property type="evidence" value="ECO:0007669"/>
    <property type="project" value="InterPro"/>
</dbReference>
<dbReference type="CDD" id="cd00840">
    <property type="entry name" value="MPP_Mre11_N"/>
    <property type="match status" value="1"/>
</dbReference>
<accession>A0AAE1LAZ9</accession>
<dbReference type="GO" id="GO:0031573">
    <property type="term" value="P:mitotic intra-S DNA damage checkpoint signaling"/>
    <property type="evidence" value="ECO:0007669"/>
    <property type="project" value="TreeGrafter"/>
</dbReference>
<evidence type="ECO:0000256" key="6">
    <source>
        <dbReference type="ARBA" id="ARBA00022722"/>
    </source>
</evidence>
<evidence type="ECO:0000256" key="5">
    <source>
        <dbReference type="ARBA" id="ARBA00022454"/>
    </source>
</evidence>
<dbReference type="GO" id="GO:0035861">
    <property type="term" value="C:site of double-strand break"/>
    <property type="evidence" value="ECO:0007669"/>
    <property type="project" value="TreeGrafter"/>
</dbReference>
<evidence type="ECO:0000256" key="14">
    <source>
        <dbReference type="ARBA" id="ARBA00023242"/>
    </source>
</evidence>
<comment type="subcellular location">
    <subcellularLocation>
        <location evidence="3">Chromosome</location>
    </subcellularLocation>
    <subcellularLocation>
        <location evidence="2 16">Nucleus</location>
    </subcellularLocation>
</comment>
<dbReference type="NCBIfam" id="TIGR00583">
    <property type="entry name" value="mre11"/>
    <property type="match status" value="1"/>
</dbReference>
<evidence type="ECO:0000256" key="18">
    <source>
        <dbReference type="RuleBase" id="RU003447"/>
    </source>
</evidence>
<dbReference type="GO" id="GO:0030145">
    <property type="term" value="F:manganese ion binding"/>
    <property type="evidence" value="ECO:0007669"/>
    <property type="project" value="UniProtKB-UniRule"/>
</dbReference>
<evidence type="ECO:0000256" key="13">
    <source>
        <dbReference type="ARBA" id="ARBA00023211"/>
    </source>
</evidence>
<dbReference type="InterPro" id="IPR038487">
    <property type="entry name" value="Mre11_capping_dom"/>
</dbReference>
<evidence type="ECO:0000256" key="16">
    <source>
        <dbReference type="PIRNR" id="PIRNR000882"/>
    </source>
</evidence>
<evidence type="ECO:0000259" key="20">
    <source>
        <dbReference type="SMART" id="SM01347"/>
    </source>
</evidence>
<keyword evidence="5" id="KW-0158">Chromosome</keyword>
<dbReference type="Gene3D" id="3.30.110.110">
    <property type="entry name" value="Mre11, capping domain"/>
    <property type="match status" value="1"/>
</dbReference>
<dbReference type="AlphaFoldDB" id="A0AAE1LAZ9"/>
<dbReference type="GO" id="GO:0000724">
    <property type="term" value="P:double-strand break repair via homologous recombination"/>
    <property type="evidence" value="ECO:0007669"/>
    <property type="project" value="TreeGrafter"/>
</dbReference>
<dbReference type="PANTHER" id="PTHR10139">
    <property type="entry name" value="DOUBLE-STRAND BREAK REPAIR PROTEIN MRE11"/>
    <property type="match status" value="1"/>
</dbReference>
<feature type="compositionally biased region" description="Acidic residues" evidence="19">
    <location>
        <begin position="548"/>
        <end position="566"/>
    </location>
</feature>